<dbReference type="PANTHER" id="PTHR34071">
    <property type="entry name" value="5-NITROIMIDAZOLE ANTIBIOTICS RESISTANCE PROTEIN, NIMA-FAMILY-RELATED PROTEIN-RELATED"/>
    <property type="match status" value="1"/>
</dbReference>
<keyword evidence="2" id="KW-1185">Reference proteome</keyword>
<dbReference type="Pfam" id="PF12900">
    <property type="entry name" value="Pyridox_ox_2"/>
    <property type="match status" value="1"/>
</dbReference>
<dbReference type="Proteomes" id="UP000664521">
    <property type="component" value="Unassembled WGS sequence"/>
</dbReference>
<dbReference type="OrthoDB" id="444432at2759"/>
<organism evidence="1 2">
    <name type="scientific">Heterodermia speciosa</name>
    <dbReference type="NCBI Taxonomy" id="116794"/>
    <lineage>
        <taxon>Eukaryota</taxon>
        <taxon>Fungi</taxon>
        <taxon>Dikarya</taxon>
        <taxon>Ascomycota</taxon>
        <taxon>Pezizomycotina</taxon>
        <taxon>Lecanoromycetes</taxon>
        <taxon>OSLEUM clade</taxon>
        <taxon>Lecanoromycetidae</taxon>
        <taxon>Caliciales</taxon>
        <taxon>Physciaceae</taxon>
        <taxon>Heterodermia</taxon>
    </lineage>
</organism>
<dbReference type="SUPFAM" id="SSF50475">
    <property type="entry name" value="FMN-binding split barrel"/>
    <property type="match status" value="1"/>
</dbReference>
<dbReference type="AlphaFoldDB" id="A0A8H3G117"/>
<dbReference type="Gene3D" id="2.30.110.10">
    <property type="entry name" value="Electron Transport, Fmn-binding Protein, Chain A"/>
    <property type="match status" value="1"/>
</dbReference>
<evidence type="ECO:0008006" key="3">
    <source>
        <dbReference type="Google" id="ProtNLM"/>
    </source>
</evidence>
<dbReference type="InterPro" id="IPR012349">
    <property type="entry name" value="Split_barrel_FMN-bd"/>
</dbReference>
<dbReference type="PANTHER" id="PTHR34071:SF2">
    <property type="entry name" value="FLAVIN-NUCLEOTIDE-BINDING PROTEIN"/>
    <property type="match status" value="1"/>
</dbReference>
<reference evidence="1" key="1">
    <citation type="submission" date="2021-03" db="EMBL/GenBank/DDBJ databases">
        <authorList>
            <person name="Tagirdzhanova G."/>
        </authorList>
    </citation>
    <scope>NUCLEOTIDE SEQUENCE</scope>
</reference>
<gene>
    <name evidence="1" type="ORF">HETSPECPRED_009311</name>
</gene>
<evidence type="ECO:0000313" key="1">
    <source>
        <dbReference type="EMBL" id="CAF9934647.1"/>
    </source>
</evidence>
<comment type="caution">
    <text evidence="1">The sequence shown here is derived from an EMBL/GenBank/DDBJ whole genome shotgun (WGS) entry which is preliminary data.</text>
</comment>
<protein>
    <recommendedName>
        <fullName evidence="3">Flavin-nucleotide-binding protein</fullName>
    </recommendedName>
</protein>
<dbReference type="InterPro" id="IPR024747">
    <property type="entry name" value="Pyridox_Oxase-rel"/>
</dbReference>
<accession>A0A8H3G117</accession>
<name>A0A8H3G117_9LECA</name>
<proteinExistence type="predicted"/>
<sequence length="259" mass="28208">MGRTLVYPKAAYNTAHRHNECATYDLREIHTIINTTKILHVSFNSTDPAAGPYPAILPMIGQMGSFTHPSADLNEPLECYIHGYVSMRMASLARINDGLPVTIAASKVDGLVLSLTPYSHNYIYRSAVLFGHAQVVTDAEEKLFAMQLITDSVMSGRWEGSRTPPNGAELGATAILRVKIAGGSGKISEAGADDKKEDLESEQVTSRVWSGIAPVWEVIGQPIPAKTNAVKILPEYMDKFVQGENEISEKHATELAKAR</sequence>
<evidence type="ECO:0000313" key="2">
    <source>
        <dbReference type="Proteomes" id="UP000664521"/>
    </source>
</evidence>
<dbReference type="EMBL" id="CAJPDS010000076">
    <property type="protein sequence ID" value="CAF9934647.1"/>
    <property type="molecule type" value="Genomic_DNA"/>
</dbReference>